<dbReference type="PIRSF" id="PIRSF005763">
    <property type="entry name" value="Txn_reg_ModE"/>
    <property type="match status" value="1"/>
</dbReference>
<evidence type="ECO:0000259" key="7">
    <source>
        <dbReference type="PROSITE" id="PS51866"/>
    </source>
</evidence>
<feature type="region of interest" description="Required for dimer formation and molybdate binding" evidence="6">
    <location>
        <begin position="135"/>
        <end position="143"/>
    </location>
</feature>
<evidence type="ECO:0000256" key="4">
    <source>
        <dbReference type="ARBA" id="ARBA00022737"/>
    </source>
</evidence>
<keyword evidence="3 5" id="KW-0500">Molybdenum</keyword>
<dbReference type="PANTHER" id="PTHR30432:SF1">
    <property type="entry name" value="DNA-BINDING TRANSCRIPTIONAL DUAL REGULATOR MODE"/>
    <property type="match status" value="1"/>
</dbReference>
<dbReference type="EMBL" id="MAQB02000001">
    <property type="protein sequence ID" value="OFJ48849.1"/>
    <property type="molecule type" value="Genomic_DNA"/>
</dbReference>
<dbReference type="NCBIfam" id="TIGR00638">
    <property type="entry name" value="Mop"/>
    <property type="match status" value="2"/>
</dbReference>
<name>A0A1E8PTC3_9BURK</name>
<dbReference type="GO" id="GO:0030151">
    <property type="term" value="F:molybdenum ion binding"/>
    <property type="evidence" value="ECO:0007669"/>
    <property type="project" value="UniProtKB-UniRule"/>
</dbReference>
<dbReference type="PROSITE" id="PS51866">
    <property type="entry name" value="MOP"/>
    <property type="match status" value="2"/>
</dbReference>
<dbReference type="InterPro" id="IPR051815">
    <property type="entry name" value="Molybdate_resp_trans_reg"/>
</dbReference>
<gene>
    <name evidence="8" type="ORF">BA896_007965</name>
</gene>
<dbReference type="Gene3D" id="2.40.50.100">
    <property type="match status" value="2"/>
</dbReference>
<dbReference type="InterPro" id="IPR005116">
    <property type="entry name" value="Transp-assoc_OB_typ1"/>
</dbReference>
<feature type="domain" description="Mop" evidence="7">
    <location>
        <begin position="134"/>
        <end position="200"/>
    </location>
</feature>
<dbReference type="SUPFAM" id="SSF50331">
    <property type="entry name" value="MOP-like"/>
    <property type="match status" value="2"/>
</dbReference>
<dbReference type="SUPFAM" id="SSF46785">
    <property type="entry name" value="Winged helix' DNA-binding domain"/>
    <property type="match status" value="1"/>
</dbReference>
<keyword evidence="4" id="KW-0677">Repeat</keyword>
<evidence type="ECO:0000256" key="2">
    <source>
        <dbReference type="ARBA" id="ARBA00022448"/>
    </source>
</evidence>
<dbReference type="InterPro" id="IPR016462">
    <property type="entry name" value="ModE"/>
</dbReference>
<evidence type="ECO:0000313" key="8">
    <source>
        <dbReference type="EMBL" id="OFJ48849.1"/>
    </source>
</evidence>
<dbReference type="GO" id="GO:0003700">
    <property type="term" value="F:DNA-binding transcription factor activity"/>
    <property type="evidence" value="ECO:0007669"/>
    <property type="project" value="InterPro"/>
</dbReference>
<feature type="domain" description="Mop" evidence="7">
    <location>
        <begin position="206"/>
        <end position="272"/>
    </location>
</feature>
<dbReference type="Gene3D" id="1.10.10.10">
    <property type="entry name" value="Winged helix-like DNA-binding domain superfamily/Winged helix DNA-binding domain"/>
    <property type="match status" value="1"/>
</dbReference>
<proteinExistence type="inferred from homology"/>
<dbReference type="AlphaFoldDB" id="A0A1E8PTC3"/>
<dbReference type="GO" id="GO:0015689">
    <property type="term" value="P:molybdate ion transport"/>
    <property type="evidence" value="ECO:0007669"/>
    <property type="project" value="UniProtKB-UniRule"/>
</dbReference>
<dbReference type="InterPro" id="IPR003725">
    <property type="entry name" value="ModE-bd_N"/>
</dbReference>
<comment type="caution">
    <text evidence="8">The sequence shown here is derived from an EMBL/GenBank/DDBJ whole genome shotgun (WGS) entry which is preliminary data.</text>
</comment>
<evidence type="ECO:0000256" key="3">
    <source>
        <dbReference type="ARBA" id="ARBA00022505"/>
    </source>
</evidence>
<keyword evidence="2 5" id="KW-0813">Transport</keyword>
<dbReference type="PANTHER" id="PTHR30432">
    <property type="entry name" value="TRANSCRIPTIONAL REGULATOR MODE"/>
    <property type="match status" value="1"/>
</dbReference>
<dbReference type="Proteomes" id="UP000092634">
    <property type="component" value="Unassembled WGS sequence"/>
</dbReference>
<dbReference type="Pfam" id="PF03459">
    <property type="entry name" value="TOBE"/>
    <property type="match status" value="2"/>
</dbReference>
<dbReference type="InterPro" id="IPR000847">
    <property type="entry name" value="LysR_HTH_N"/>
</dbReference>
<organism evidence="8 9">
    <name type="scientific">Janthinobacterium lividum</name>
    <dbReference type="NCBI Taxonomy" id="29581"/>
    <lineage>
        <taxon>Bacteria</taxon>
        <taxon>Pseudomonadati</taxon>
        <taxon>Pseudomonadota</taxon>
        <taxon>Betaproteobacteria</taxon>
        <taxon>Burkholderiales</taxon>
        <taxon>Oxalobacteraceae</taxon>
        <taxon>Janthinobacterium</taxon>
    </lineage>
</organism>
<accession>A0A1E8PTC3</accession>
<evidence type="ECO:0000256" key="6">
    <source>
        <dbReference type="PIRSR" id="PIRSR005763-1"/>
    </source>
</evidence>
<comment type="similarity">
    <text evidence="1 5">Belongs to the ModE family.</text>
</comment>
<dbReference type="NCBIfam" id="TIGR00637">
    <property type="entry name" value="ModE_repress"/>
    <property type="match status" value="1"/>
</dbReference>
<dbReference type="Pfam" id="PF00126">
    <property type="entry name" value="HTH_1"/>
    <property type="match status" value="1"/>
</dbReference>
<sequence>MNTLDKSAAMEIGLQGSVWMTVGGEHLGGAGRVALLGAIAECGSITQAAKLVKMSYKAAWDAIDAMNNLAGEPLVERLTGGKGGGGTRLTPRGRQLVDNFRIIEREHARYLRQLGSQAEGMADDLLLIRRMAMKTTARNQFLGKVAELKRGAVNDEVTLELPGGQHIVAVVTQGSSESLGLVPGAEAFALIKASSIILVLEGAGARYSARNQLSGIVTRVQTGAVNTEVVLDLPRGGTLAAIITQQSCTELGIALGSSVTALFKASSVILGVPA</sequence>
<evidence type="ECO:0000256" key="5">
    <source>
        <dbReference type="PIRNR" id="PIRNR005763"/>
    </source>
</evidence>
<reference evidence="8 9" key="1">
    <citation type="submission" date="2016-10" db="EMBL/GenBank/DDBJ databases">
        <title>Updated version of Genome Assembly of Janthinobacterium lividum ERGS5:01.</title>
        <authorList>
            <person name="Kumar R."/>
            <person name="Acharya V."/>
            <person name="Singh D."/>
        </authorList>
    </citation>
    <scope>NUCLEOTIDE SEQUENCE [LARGE SCALE GENOMIC DNA]</scope>
    <source>
        <strain evidence="8 9">ERGS5:01</strain>
    </source>
</reference>
<dbReference type="InterPro" id="IPR008995">
    <property type="entry name" value="Mo/tungstate-bd_C_term_dom"/>
</dbReference>
<dbReference type="InterPro" id="IPR036388">
    <property type="entry name" value="WH-like_DNA-bd_sf"/>
</dbReference>
<evidence type="ECO:0000313" key="9">
    <source>
        <dbReference type="Proteomes" id="UP000092634"/>
    </source>
</evidence>
<dbReference type="InterPro" id="IPR004606">
    <property type="entry name" value="Mop_domain"/>
</dbReference>
<evidence type="ECO:0000256" key="1">
    <source>
        <dbReference type="ARBA" id="ARBA00008110"/>
    </source>
</evidence>
<protein>
    <submittedName>
        <fullName evidence="8">Molybdenum-dependent transcriptional regulator</fullName>
    </submittedName>
</protein>
<dbReference type="InterPro" id="IPR036390">
    <property type="entry name" value="WH_DNA-bd_sf"/>
</dbReference>